<gene>
    <name evidence="14" type="ORF">J2S11_003658</name>
</gene>
<dbReference type="CDD" id="cd18773">
    <property type="entry name" value="PDC1_HK_sensor"/>
    <property type="match status" value="1"/>
</dbReference>
<feature type="domain" description="Methyl-accepting transducer" evidence="12">
    <location>
        <begin position="380"/>
        <end position="616"/>
    </location>
</feature>
<dbReference type="SMART" id="SM00304">
    <property type="entry name" value="HAMP"/>
    <property type="match status" value="1"/>
</dbReference>
<feature type="transmembrane region" description="Helical" evidence="11">
    <location>
        <begin position="16"/>
        <end position="37"/>
    </location>
</feature>
<dbReference type="PROSITE" id="PS50885">
    <property type="entry name" value="HAMP"/>
    <property type="match status" value="1"/>
</dbReference>
<dbReference type="Gene3D" id="3.30.450.20">
    <property type="entry name" value="PAS domain"/>
    <property type="match status" value="1"/>
</dbReference>
<proteinExistence type="inferred from homology"/>
<comment type="caution">
    <text evidence="14">The sequence shown here is derived from an EMBL/GenBank/DDBJ whole genome shotgun (WGS) entry which is preliminary data.</text>
</comment>
<dbReference type="Proteomes" id="UP001235840">
    <property type="component" value="Unassembled WGS sequence"/>
</dbReference>
<keyword evidence="7 9" id="KW-0807">Transducer</keyword>
<evidence type="ECO:0000259" key="13">
    <source>
        <dbReference type="PROSITE" id="PS50885"/>
    </source>
</evidence>
<reference evidence="14 15" key="1">
    <citation type="submission" date="2023-07" db="EMBL/GenBank/DDBJ databases">
        <title>Genomic Encyclopedia of Type Strains, Phase IV (KMG-IV): sequencing the most valuable type-strain genomes for metagenomic binning, comparative biology and taxonomic classification.</title>
        <authorList>
            <person name="Goeker M."/>
        </authorList>
    </citation>
    <scope>NUCLEOTIDE SEQUENCE [LARGE SCALE GENOMIC DNA]</scope>
    <source>
        <strain evidence="14 15">DSM 12751</strain>
    </source>
</reference>
<dbReference type="PANTHER" id="PTHR32089:SF112">
    <property type="entry name" value="LYSOZYME-LIKE PROTEIN-RELATED"/>
    <property type="match status" value="1"/>
</dbReference>
<keyword evidence="3" id="KW-0145">Chemotaxis</keyword>
<dbReference type="InterPro" id="IPR003660">
    <property type="entry name" value="HAMP_dom"/>
</dbReference>
<dbReference type="Pfam" id="PF00015">
    <property type="entry name" value="MCPsignal"/>
    <property type="match status" value="1"/>
</dbReference>
<protein>
    <submittedName>
        <fullName evidence="14">Methyl-accepting chemotaxis protein</fullName>
    </submittedName>
</protein>
<feature type="transmembrane region" description="Helical" evidence="11">
    <location>
        <begin position="289"/>
        <end position="312"/>
    </location>
</feature>
<sequence>MKKGDLIKLKSIKTKIMFLLLLISIVPLALVTIVLMFQSISVLEGKTEEAQVELSRTNGDMISLWLSQKVNALENVIDKHPEFLRGNKDEILPILKVLDASDAEVQYFRFVDESLTAHDTLDRVNDVSQFQNIQNAKNSLELSISDILQAVTDGSNIIIIDVPLVNSQGQFKGIVQAALNPAEILNIVDRIQVEETGYAYLLASDGTYLLHPEVENIGMNVSENLSPGSQELFAEVVLQESGGNITYTGIDGIEMSTAFSTIEQTGWRLITSAPTTEVFKEIAEARNSAYIIILISIVAVILIAFFAAKVVIKPVLEITSIMKKVAKGDLTERLRVNGNDEIADLRRNINDMLDSFSLMVTKLAQSTEHVASASEELTAIAVDSTTTSKVITDSVDEVVKGAESQYRSTEQVAIVVDEIALGIQQIAQSATVVTDSTQGVTKEVNLGDSEVKNAIAQMNSIKLNVEQCTNEVQFLNEKSQEIENIVSMISGIANQTNLLALNASIEAARAGEHGKGFAVVATEVKNLAEQTSQATEDITSIIQLIVGATENASHAMASGMEEVEKGVQQVQTVGSVFGTILEAINRVNSQVQEVSAATEQISASTEEVSASAQDVVDISKQSSNNLNEVSFSITNQNENMKEISASAESLSHMAMELQEMVGQFSVKKELSHENEIKG</sequence>
<dbReference type="RefSeq" id="WP_307396883.1">
    <property type="nucleotide sequence ID" value="NZ_BAAADK010000006.1"/>
</dbReference>
<keyword evidence="10" id="KW-0175">Coiled coil</keyword>
<keyword evidence="15" id="KW-1185">Reference proteome</keyword>
<dbReference type="Pfam" id="PF02743">
    <property type="entry name" value="dCache_1"/>
    <property type="match status" value="1"/>
</dbReference>
<keyword evidence="6 11" id="KW-0472">Membrane</keyword>
<dbReference type="InterPro" id="IPR033479">
    <property type="entry name" value="dCache_1"/>
</dbReference>
<organism evidence="14 15">
    <name type="scientific">Caldalkalibacillus horti</name>
    <dbReference type="NCBI Taxonomy" id="77523"/>
    <lineage>
        <taxon>Bacteria</taxon>
        <taxon>Bacillati</taxon>
        <taxon>Bacillota</taxon>
        <taxon>Bacilli</taxon>
        <taxon>Bacillales</taxon>
        <taxon>Bacillaceae</taxon>
        <taxon>Caldalkalibacillus</taxon>
    </lineage>
</organism>
<dbReference type="CDD" id="cd06225">
    <property type="entry name" value="HAMP"/>
    <property type="match status" value="1"/>
</dbReference>
<evidence type="ECO:0000256" key="3">
    <source>
        <dbReference type="ARBA" id="ARBA00022500"/>
    </source>
</evidence>
<evidence type="ECO:0000256" key="7">
    <source>
        <dbReference type="ARBA" id="ARBA00023224"/>
    </source>
</evidence>
<keyword evidence="5 11" id="KW-1133">Transmembrane helix</keyword>
<dbReference type="SMART" id="SM00283">
    <property type="entry name" value="MA"/>
    <property type="match status" value="1"/>
</dbReference>
<name>A0ABT9W3B7_9BACI</name>
<dbReference type="PROSITE" id="PS50111">
    <property type="entry name" value="CHEMOTAXIS_TRANSDUC_2"/>
    <property type="match status" value="1"/>
</dbReference>
<evidence type="ECO:0000256" key="6">
    <source>
        <dbReference type="ARBA" id="ARBA00023136"/>
    </source>
</evidence>
<evidence type="ECO:0000313" key="14">
    <source>
        <dbReference type="EMBL" id="MDQ0167731.1"/>
    </source>
</evidence>
<evidence type="ECO:0000256" key="10">
    <source>
        <dbReference type="SAM" id="Coils"/>
    </source>
</evidence>
<dbReference type="CDD" id="cd12912">
    <property type="entry name" value="PDC2_MCP_like"/>
    <property type="match status" value="1"/>
</dbReference>
<dbReference type="Pfam" id="PF00672">
    <property type="entry name" value="HAMP"/>
    <property type="match status" value="1"/>
</dbReference>
<evidence type="ECO:0000256" key="9">
    <source>
        <dbReference type="PROSITE-ProRule" id="PRU00284"/>
    </source>
</evidence>
<accession>A0ABT9W3B7</accession>
<keyword evidence="2" id="KW-1003">Cell membrane</keyword>
<evidence type="ECO:0000256" key="4">
    <source>
        <dbReference type="ARBA" id="ARBA00022692"/>
    </source>
</evidence>
<dbReference type="SUPFAM" id="SSF58104">
    <property type="entry name" value="Methyl-accepting chemotaxis protein (MCP) signaling domain"/>
    <property type="match status" value="1"/>
</dbReference>
<feature type="coiled-coil region" evidence="10">
    <location>
        <begin position="451"/>
        <end position="485"/>
    </location>
</feature>
<dbReference type="CDD" id="cd11386">
    <property type="entry name" value="MCP_signal"/>
    <property type="match status" value="1"/>
</dbReference>
<evidence type="ECO:0000256" key="1">
    <source>
        <dbReference type="ARBA" id="ARBA00004651"/>
    </source>
</evidence>
<dbReference type="InterPro" id="IPR004089">
    <property type="entry name" value="MCPsignal_dom"/>
</dbReference>
<dbReference type="Gene3D" id="1.10.8.500">
    <property type="entry name" value="HAMP domain in histidine kinase"/>
    <property type="match status" value="1"/>
</dbReference>
<feature type="domain" description="HAMP" evidence="13">
    <location>
        <begin position="309"/>
        <end position="361"/>
    </location>
</feature>
<dbReference type="PANTHER" id="PTHR32089">
    <property type="entry name" value="METHYL-ACCEPTING CHEMOTAXIS PROTEIN MCPB"/>
    <property type="match status" value="1"/>
</dbReference>
<evidence type="ECO:0000256" key="11">
    <source>
        <dbReference type="SAM" id="Phobius"/>
    </source>
</evidence>
<evidence type="ECO:0000256" key="5">
    <source>
        <dbReference type="ARBA" id="ARBA00022989"/>
    </source>
</evidence>
<evidence type="ECO:0000256" key="8">
    <source>
        <dbReference type="ARBA" id="ARBA00029447"/>
    </source>
</evidence>
<evidence type="ECO:0000313" key="15">
    <source>
        <dbReference type="Proteomes" id="UP001235840"/>
    </source>
</evidence>
<dbReference type="EMBL" id="JAUSTY010000019">
    <property type="protein sequence ID" value="MDQ0167731.1"/>
    <property type="molecule type" value="Genomic_DNA"/>
</dbReference>
<comment type="similarity">
    <text evidence="8">Belongs to the methyl-accepting chemotaxis (MCP) protein family.</text>
</comment>
<evidence type="ECO:0000256" key="2">
    <source>
        <dbReference type="ARBA" id="ARBA00022475"/>
    </source>
</evidence>
<comment type="subcellular location">
    <subcellularLocation>
        <location evidence="1">Cell membrane</location>
        <topology evidence="1">Multi-pass membrane protein</topology>
    </subcellularLocation>
</comment>
<evidence type="ECO:0000259" key="12">
    <source>
        <dbReference type="PROSITE" id="PS50111"/>
    </source>
</evidence>
<dbReference type="Gene3D" id="1.10.287.950">
    <property type="entry name" value="Methyl-accepting chemotaxis protein"/>
    <property type="match status" value="1"/>
</dbReference>
<keyword evidence="4 11" id="KW-0812">Transmembrane</keyword>